<dbReference type="EMBL" id="FODD01000051">
    <property type="protein sequence ID" value="SEO88564.1"/>
    <property type="molecule type" value="Genomic_DNA"/>
</dbReference>
<dbReference type="STRING" id="310780.SAMN05216267_105112"/>
<dbReference type="AlphaFoldDB" id="A0A1H8TDA4"/>
<dbReference type="InterPro" id="IPR056785">
    <property type="entry name" value="YkcA/B-like_C"/>
</dbReference>
<dbReference type="InterPro" id="IPR038731">
    <property type="entry name" value="RgtA/B/C-like"/>
</dbReference>
<feature type="transmembrane region" description="Helical" evidence="9">
    <location>
        <begin position="480"/>
        <end position="501"/>
    </location>
</feature>
<keyword evidence="5 9" id="KW-0812">Transmembrane</keyword>
<keyword evidence="7 9" id="KW-0472">Membrane</keyword>
<evidence type="ECO:0000259" key="10">
    <source>
        <dbReference type="Pfam" id="PF13231"/>
    </source>
</evidence>
<gene>
    <name evidence="12" type="ORF">SAMN05216267_105112</name>
</gene>
<reference evidence="12 13" key="1">
    <citation type="submission" date="2016-10" db="EMBL/GenBank/DDBJ databases">
        <authorList>
            <person name="de Groot N.N."/>
        </authorList>
    </citation>
    <scope>NUCLEOTIDE SEQUENCE [LARGE SCALE GENOMIC DNA]</scope>
    <source>
        <strain evidence="12 13">CGMCC 4.2026</strain>
    </source>
</reference>
<proteinExistence type="predicted"/>
<sequence length="754" mass="78246">MTGGATLLPRPGDSAGPPSAPSDGSPGRFGRFGRLGRLGRLSRLGPLGRLRRPVSAPWRTPPGDPRYARPALLAIMAVAAVLFCWDMRHSGYHAFYAETAHSMAMSWKGFFFGSFDPGNTITIDKVPGFLWPQALSVRLFGFHGWALTLPQAIEGVLSVAVLHRAVRRWAGVHAALLAAAAFTLTPVIAGMFRTQVEDPSFTLLVLLAADATLKAAVGARVRPLLAAGFWVGLAFQAKMLEAWAVLPALGLLYAVSAPAVLRRRLAHLVAAGAVCLAVSATWVLAVTLTPAHDRPYVDGTTDNSAVSQVVGYNFLSRFASLGVTAKDTGSVSDSVMVGTTPTGHPGTGHGTQGPAQWAKMFGKSLSSQTGWLYPAALISAVCGVVRRRGRPRTDPLRAGFLLWSAWLATYFAIFSAGAVGEHTYYMGVVAVPLAALFGAGTVELWRSWKRGGRVGLWGLPALVVGTVGWSAVVAGRFPGFLPWLVPVASAGGAVGLGLLAVARGGVGAGAAGGARGGVWGSGRPDGFRRRTAVVGLGVVLVAMLLPSGAWASSVLDARYGHSGMGTAGPVLAGARRGAARETGLHRGGGPGMVVRRRSGVRSGVGGRTAAGVASGEAGFGANGADAGLRGGHGWTSAGTSADGRLSPEEQRVLAYTRAHQGGAPFLFLTLSWRAAAPYLLYSDAAVLPAGGFTGSAPSPSRAEFLQLVADGRLRYVDLTGPVSRQGEWIEAWVRARCVRVEPGPAALFQCGALR</sequence>
<dbReference type="GO" id="GO:0016763">
    <property type="term" value="F:pentosyltransferase activity"/>
    <property type="evidence" value="ECO:0007669"/>
    <property type="project" value="TreeGrafter"/>
</dbReference>
<evidence type="ECO:0000259" key="11">
    <source>
        <dbReference type="Pfam" id="PF24878"/>
    </source>
</evidence>
<dbReference type="Pfam" id="PF13231">
    <property type="entry name" value="PMT_2"/>
    <property type="match status" value="1"/>
</dbReference>
<keyword evidence="3" id="KW-0328">Glycosyltransferase</keyword>
<dbReference type="PANTHER" id="PTHR33908">
    <property type="entry name" value="MANNOSYLTRANSFERASE YKCB-RELATED"/>
    <property type="match status" value="1"/>
</dbReference>
<evidence type="ECO:0000256" key="3">
    <source>
        <dbReference type="ARBA" id="ARBA00022676"/>
    </source>
</evidence>
<comment type="subcellular location">
    <subcellularLocation>
        <location evidence="1">Cell membrane</location>
        <topology evidence="1">Multi-pass membrane protein</topology>
    </subcellularLocation>
</comment>
<protein>
    <submittedName>
        <fullName evidence="12">4-amino-4-deoxy-L-arabinose transferase</fullName>
    </submittedName>
</protein>
<evidence type="ECO:0000256" key="5">
    <source>
        <dbReference type="ARBA" id="ARBA00022692"/>
    </source>
</evidence>
<keyword evidence="6 9" id="KW-1133">Transmembrane helix</keyword>
<feature type="domain" description="Putative mannosyltransferase YkcA/B-like C-terminal" evidence="11">
    <location>
        <begin position="653"/>
        <end position="735"/>
    </location>
</feature>
<evidence type="ECO:0000313" key="12">
    <source>
        <dbReference type="EMBL" id="SEO88564.1"/>
    </source>
</evidence>
<feature type="transmembrane region" description="Helical" evidence="9">
    <location>
        <begin position="532"/>
        <end position="551"/>
    </location>
</feature>
<evidence type="ECO:0000256" key="9">
    <source>
        <dbReference type="SAM" id="Phobius"/>
    </source>
</evidence>
<feature type="transmembrane region" description="Helical" evidence="9">
    <location>
        <begin position="398"/>
        <end position="418"/>
    </location>
</feature>
<dbReference type="Pfam" id="PF24878">
    <property type="entry name" value="YkcB_C"/>
    <property type="match status" value="1"/>
</dbReference>
<keyword evidence="2" id="KW-1003">Cell membrane</keyword>
<keyword evidence="13" id="KW-1185">Reference proteome</keyword>
<dbReference type="OrthoDB" id="5241882at2"/>
<dbReference type="GO" id="GO:0005886">
    <property type="term" value="C:plasma membrane"/>
    <property type="evidence" value="ECO:0007669"/>
    <property type="project" value="UniProtKB-SubCell"/>
</dbReference>
<evidence type="ECO:0000256" key="6">
    <source>
        <dbReference type="ARBA" id="ARBA00022989"/>
    </source>
</evidence>
<evidence type="ECO:0000256" key="4">
    <source>
        <dbReference type="ARBA" id="ARBA00022679"/>
    </source>
</evidence>
<dbReference type="GO" id="GO:0009103">
    <property type="term" value="P:lipopolysaccharide biosynthetic process"/>
    <property type="evidence" value="ECO:0007669"/>
    <property type="project" value="UniProtKB-ARBA"/>
</dbReference>
<feature type="compositionally biased region" description="Low complexity" evidence="8">
    <location>
        <begin position="9"/>
        <end position="29"/>
    </location>
</feature>
<keyword evidence="4 12" id="KW-0808">Transferase</keyword>
<accession>A0A1H8TDA4</accession>
<feature type="transmembrane region" description="Helical" evidence="9">
    <location>
        <begin position="268"/>
        <end position="288"/>
    </location>
</feature>
<evidence type="ECO:0000256" key="1">
    <source>
        <dbReference type="ARBA" id="ARBA00004651"/>
    </source>
</evidence>
<feature type="region of interest" description="Disordered" evidence="8">
    <location>
        <begin position="1"/>
        <end position="33"/>
    </location>
</feature>
<dbReference type="Proteomes" id="UP000181951">
    <property type="component" value="Unassembled WGS sequence"/>
</dbReference>
<feature type="transmembrane region" description="Helical" evidence="9">
    <location>
        <begin position="370"/>
        <end position="386"/>
    </location>
</feature>
<evidence type="ECO:0000256" key="7">
    <source>
        <dbReference type="ARBA" id="ARBA00023136"/>
    </source>
</evidence>
<dbReference type="RefSeq" id="WP_079176279.1">
    <property type="nucleotide sequence ID" value="NZ_FODD01000051.1"/>
</dbReference>
<dbReference type="PANTHER" id="PTHR33908:SF3">
    <property type="entry name" value="UNDECAPRENYL PHOSPHATE-ALPHA-4-AMINO-4-DEOXY-L-ARABINOSE ARABINOSYL TRANSFERASE"/>
    <property type="match status" value="1"/>
</dbReference>
<feature type="region of interest" description="Disordered" evidence="8">
    <location>
        <begin position="581"/>
        <end position="607"/>
    </location>
</feature>
<evidence type="ECO:0000256" key="2">
    <source>
        <dbReference type="ARBA" id="ARBA00022475"/>
    </source>
</evidence>
<feature type="transmembrane region" description="Helical" evidence="9">
    <location>
        <begin position="172"/>
        <end position="192"/>
    </location>
</feature>
<feature type="transmembrane region" description="Helical" evidence="9">
    <location>
        <begin position="424"/>
        <end position="442"/>
    </location>
</feature>
<feature type="transmembrane region" description="Helical" evidence="9">
    <location>
        <begin position="242"/>
        <end position="261"/>
    </location>
</feature>
<evidence type="ECO:0000313" key="13">
    <source>
        <dbReference type="Proteomes" id="UP000181951"/>
    </source>
</evidence>
<name>A0A1H8TDA4_9ACTN</name>
<feature type="transmembrane region" description="Helical" evidence="9">
    <location>
        <begin position="454"/>
        <end position="474"/>
    </location>
</feature>
<feature type="domain" description="Glycosyltransferase RgtA/B/C/D-like" evidence="10">
    <location>
        <begin position="124"/>
        <end position="282"/>
    </location>
</feature>
<organism evidence="12 13">
    <name type="scientific">Actinacidiphila rubida</name>
    <dbReference type="NCBI Taxonomy" id="310780"/>
    <lineage>
        <taxon>Bacteria</taxon>
        <taxon>Bacillati</taxon>
        <taxon>Actinomycetota</taxon>
        <taxon>Actinomycetes</taxon>
        <taxon>Kitasatosporales</taxon>
        <taxon>Streptomycetaceae</taxon>
        <taxon>Actinacidiphila</taxon>
    </lineage>
</organism>
<dbReference type="GO" id="GO:0010041">
    <property type="term" value="P:response to iron(III) ion"/>
    <property type="evidence" value="ECO:0007669"/>
    <property type="project" value="TreeGrafter"/>
</dbReference>
<dbReference type="InterPro" id="IPR050297">
    <property type="entry name" value="LipidA_mod_glycosyltrf_83"/>
</dbReference>
<evidence type="ECO:0000256" key="8">
    <source>
        <dbReference type="SAM" id="MobiDB-lite"/>
    </source>
</evidence>